<reference evidence="3" key="1">
    <citation type="journal article" date="2015" name="Proc. Natl. Acad. Sci. U.S.A.">
        <title>Bacterial clade with the ribosomal RNA operon on a small plasmid rather than the chromosome.</title>
        <authorList>
            <person name="Anda M."/>
            <person name="Ohtsubo Y."/>
            <person name="Okubo T."/>
            <person name="Sugawara M."/>
            <person name="Nagata Y."/>
            <person name="Tsuda M."/>
            <person name="Minamisawa K."/>
            <person name="Mitsui H."/>
        </authorList>
    </citation>
    <scope>NUCLEOTIDE SEQUENCE</scope>
    <source>
        <strain evidence="3">JCM 14755</strain>
    </source>
</reference>
<dbReference type="GO" id="GO:0006749">
    <property type="term" value="P:glutathione metabolic process"/>
    <property type="evidence" value="ECO:0007669"/>
    <property type="project" value="TreeGrafter"/>
</dbReference>
<evidence type="ECO:0000259" key="1">
    <source>
        <dbReference type="PROSITE" id="PS50404"/>
    </source>
</evidence>
<accession>A0A0P0Z300</accession>
<name>A0A0P0Z300_9HYPH</name>
<dbReference type="PROSITE" id="PS50404">
    <property type="entry name" value="GST_NTER"/>
    <property type="match status" value="1"/>
</dbReference>
<dbReference type="InterPro" id="IPR054761">
    <property type="entry name" value="GST_C_proteobact"/>
</dbReference>
<feature type="domain" description="GST N-terminal" evidence="1">
    <location>
        <begin position="2"/>
        <end position="85"/>
    </location>
</feature>
<dbReference type="InterPro" id="IPR036249">
    <property type="entry name" value="Thioredoxin-like_sf"/>
</dbReference>
<dbReference type="PANTHER" id="PTHR11571:SF263">
    <property type="entry name" value="GLUTATHIONE S-TRANSFERASE"/>
    <property type="match status" value="1"/>
</dbReference>
<dbReference type="PANTHER" id="PTHR11571">
    <property type="entry name" value="GLUTATHIONE S-TRANSFERASE"/>
    <property type="match status" value="1"/>
</dbReference>
<dbReference type="InterPro" id="IPR050213">
    <property type="entry name" value="GST_superfamily"/>
</dbReference>
<dbReference type="AlphaFoldDB" id="A0A0P0Z300"/>
<sequence>MSDFDLYYWPLPFRGQFIRAILAYAGQDWTEHDSDENAALMARPPADQPVPFTGPPVLIDRRTGFALSQMPAIAGYLGERFGLTPDTVEARALVAKTANDANDVIDELTQFGGRQMWSDASWREFRPRLIGWMALFEEIGQRNGLSISSGNYLATAEPSTADIIVSTLWSTMGDRFPPLADLCEEKAPNVWALSERMQNNPALAALRSRTRDTYGDAYCGGEIEASLRKVMR</sequence>
<dbReference type="InterPro" id="IPR010987">
    <property type="entry name" value="Glutathione-S-Trfase_C-like"/>
</dbReference>
<dbReference type="SUPFAM" id="SSF52833">
    <property type="entry name" value="Thioredoxin-like"/>
    <property type="match status" value="1"/>
</dbReference>
<dbReference type="Pfam" id="PF22119">
    <property type="entry name" value="GST_C_8"/>
    <property type="match status" value="1"/>
</dbReference>
<dbReference type="InterPro" id="IPR004045">
    <property type="entry name" value="Glutathione_S-Trfase_N"/>
</dbReference>
<dbReference type="EMBL" id="LC066377">
    <property type="protein sequence ID" value="BAT28421.1"/>
    <property type="molecule type" value="Genomic_DNA"/>
</dbReference>
<dbReference type="RefSeq" id="WP_062226130.1">
    <property type="nucleotide sequence ID" value="NZ_BBWR01000002.1"/>
</dbReference>
<dbReference type="Gene3D" id="3.40.30.10">
    <property type="entry name" value="Glutaredoxin"/>
    <property type="match status" value="1"/>
</dbReference>
<dbReference type="OrthoDB" id="7203409at2"/>
<feature type="domain" description="GST C-terminal" evidence="2">
    <location>
        <begin position="87"/>
        <end position="232"/>
    </location>
</feature>
<dbReference type="GO" id="GO:0004364">
    <property type="term" value="F:glutathione transferase activity"/>
    <property type="evidence" value="ECO:0007669"/>
    <property type="project" value="TreeGrafter"/>
</dbReference>
<evidence type="ECO:0000259" key="2">
    <source>
        <dbReference type="PROSITE" id="PS50405"/>
    </source>
</evidence>
<evidence type="ECO:0000313" key="3">
    <source>
        <dbReference type="EMBL" id="BAT28421.1"/>
    </source>
</evidence>
<protein>
    <recommendedName>
        <fullName evidence="4">Glutathione S-transferase</fullName>
    </recommendedName>
</protein>
<dbReference type="Gene3D" id="1.20.1050.10">
    <property type="match status" value="1"/>
</dbReference>
<evidence type="ECO:0008006" key="4">
    <source>
        <dbReference type="Google" id="ProtNLM"/>
    </source>
</evidence>
<dbReference type="InterPro" id="IPR036282">
    <property type="entry name" value="Glutathione-S-Trfase_C_sf"/>
</dbReference>
<organism evidence="3">
    <name type="scientific">Aureimonas frigidaquae</name>
    <dbReference type="NCBI Taxonomy" id="424757"/>
    <lineage>
        <taxon>Bacteria</taxon>
        <taxon>Pseudomonadati</taxon>
        <taxon>Pseudomonadota</taxon>
        <taxon>Alphaproteobacteria</taxon>
        <taxon>Hyphomicrobiales</taxon>
        <taxon>Aurantimonadaceae</taxon>
        <taxon>Aureimonas</taxon>
    </lineage>
</organism>
<proteinExistence type="predicted"/>
<dbReference type="SUPFAM" id="SSF47616">
    <property type="entry name" value="GST C-terminal domain-like"/>
    <property type="match status" value="1"/>
</dbReference>
<dbReference type="PROSITE" id="PS50405">
    <property type="entry name" value="GST_CTER"/>
    <property type="match status" value="1"/>
</dbReference>